<evidence type="ECO:0000256" key="1">
    <source>
        <dbReference type="ARBA" id="ARBA00004308"/>
    </source>
</evidence>
<dbReference type="PaxDb" id="7955-ENSDARP00000125872"/>
<dbReference type="KEGG" id="dre:101884911"/>
<dbReference type="STRING" id="7955.ENSDARP00000125872"/>
<dbReference type="GO" id="GO:0012505">
    <property type="term" value="C:endomembrane system"/>
    <property type="evidence" value="ECO:0007669"/>
    <property type="project" value="UniProtKB-SubCell"/>
</dbReference>
<dbReference type="ZFIN" id="ZDB-GENE-120215-186">
    <property type="gene designation" value="gsdmea"/>
</dbReference>
<reference evidence="8" key="3">
    <citation type="submission" date="2025-04" db="UniProtKB">
        <authorList>
            <consortium name="RefSeq"/>
        </authorList>
    </citation>
    <scope>IDENTIFICATION</scope>
    <source>
        <strain evidence="8">Tuebingen</strain>
    </source>
</reference>
<name>E7F9U2_DANRE</name>
<dbReference type="HOGENOM" id="CLU_042999_0_0_1"/>
<dbReference type="GO" id="GO:0005737">
    <property type="term" value="C:cytoplasm"/>
    <property type="evidence" value="ECO:0000318"/>
    <property type="project" value="GO_Central"/>
</dbReference>
<gene>
    <name evidence="6 8 9" type="primary">gsdmea</name>
</gene>
<dbReference type="OrthoDB" id="8815334at2759"/>
<dbReference type="GO" id="GO:0070269">
    <property type="term" value="P:pyroptotic inflammatory response"/>
    <property type="evidence" value="ECO:0000314"/>
    <property type="project" value="ZFIN"/>
</dbReference>
<dbReference type="AGR" id="ZFIN:ZDB-GENE-120215-186"/>
<dbReference type="PANTHER" id="PTHR15207">
    <property type="entry name" value="NONSYNDROMIC HEARING IMPAIRMENT PROTEIN"/>
    <property type="match status" value="1"/>
</dbReference>
<evidence type="ECO:0000256" key="2">
    <source>
        <dbReference type="ARBA" id="ARBA00009279"/>
    </source>
</evidence>
<dbReference type="AlphaFoldDB" id="E7F9U2"/>
<evidence type="ECO:0000313" key="7">
    <source>
        <dbReference type="Proteomes" id="UP000000437"/>
    </source>
</evidence>
<dbReference type="GeneTree" id="ENSGT00940000155880"/>
<organism evidence="6">
    <name type="scientific">Danio rerio</name>
    <name type="common">Zebrafish</name>
    <name type="synonym">Brachydanio rerio</name>
    <dbReference type="NCBI Taxonomy" id="7955"/>
    <lineage>
        <taxon>Eukaryota</taxon>
        <taxon>Metazoa</taxon>
        <taxon>Chordata</taxon>
        <taxon>Craniata</taxon>
        <taxon>Vertebrata</taxon>
        <taxon>Euteleostomi</taxon>
        <taxon>Actinopterygii</taxon>
        <taxon>Neopterygii</taxon>
        <taxon>Teleostei</taxon>
        <taxon>Ostariophysi</taxon>
        <taxon>Cypriniformes</taxon>
        <taxon>Danionidae</taxon>
        <taxon>Danioninae</taxon>
        <taxon>Danio</taxon>
    </lineage>
</organism>
<dbReference type="InterPro" id="IPR042377">
    <property type="entry name" value="GSDME"/>
</dbReference>
<dbReference type="InterPro" id="IPR040460">
    <property type="entry name" value="Gasdermin_pore"/>
</dbReference>
<dbReference type="eggNOG" id="ENOG502QRAB">
    <property type="taxonomic scope" value="Eukaryota"/>
</dbReference>
<feature type="compositionally biased region" description="Polar residues" evidence="4">
    <location>
        <begin position="384"/>
        <end position="399"/>
    </location>
</feature>
<accession>A0A8M2BHG9</accession>
<dbReference type="EMBL" id="BX640464">
    <property type="status" value="NOT_ANNOTATED_CDS"/>
    <property type="molecule type" value="Genomic_DNA"/>
</dbReference>
<reference evidence="6 7" key="2">
    <citation type="journal article" date="2013" name="Nature">
        <title>The zebrafish reference genome sequence and its relationship to the human genome.</title>
        <authorList>
            <consortium name="Genome Reference Consortium Zebrafish"/>
            <person name="Howe K."/>
            <person name="Clark M.D."/>
            <person name="Torroja C.F."/>
            <person name="Torrance J."/>
            <person name="Berthelot C."/>
            <person name="Muffato M."/>
            <person name="Collins J.E."/>
            <person name="Humphray S."/>
            <person name="McLaren K."/>
            <person name="Matthews L."/>
            <person name="McLaren S."/>
            <person name="Sealy I."/>
            <person name="Caccamo M."/>
            <person name="Churcher C."/>
            <person name="Scott C."/>
            <person name="Barrett J.C."/>
            <person name="Koch R."/>
            <person name="Rauch G.J."/>
            <person name="White S."/>
            <person name="Chow W."/>
            <person name="Kilian B."/>
            <person name="Quintais L.T."/>
            <person name="Guerra-Assuncao J.A."/>
            <person name="Zhou Y."/>
            <person name="Gu Y."/>
            <person name="Yen J."/>
            <person name="Vogel J.H."/>
            <person name="Eyre T."/>
            <person name="Redmond S."/>
            <person name="Banerjee R."/>
            <person name="Chi J."/>
            <person name="Fu B."/>
            <person name="Langley E."/>
            <person name="Maguire S.F."/>
            <person name="Laird G.K."/>
            <person name="Lloyd D."/>
            <person name="Kenyon E."/>
            <person name="Donaldson S."/>
            <person name="Sehra H."/>
            <person name="Almeida-King J."/>
            <person name="Loveland J."/>
            <person name="Trevanion S."/>
            <person name="Jones M."/>
            <person name="Quail M."/>
            <person name="Willey D."/>
            <person name="Hunt A."/>
            <person name="Burton J."/>
            <person name="Sims S."/>
            <person name="McLay K."/>
            <person name="Plumb B."/>
            <person name="Davis J."/>
            <person name="Clee C."/>
            <person name="Oliver K."/>
            <person name="Clark R."/>
            <person name="Riddle C."/>
            <person name="Elliot D."/>
            <person name="Eliott D."/>
            <person name="Threadgold G."/>
            <person name="Harden G."/>
            <person name="Ware D."/>
            <person name="Begum S."/>
            <person name="Mortimore B."/>
            <person name="Mortimer B."/>
            <person name="Kerry G."/>
            <person name="Heath P."/>
            <person name="Phillimore B."/>
            <person name="Tracey A."/>
            <person name="Corby N."/>
            <person name="Dunn M."/>
            <person name="Johnson C."/>
            <person name="Wood J."/>
            <person name="Clark S."/>
            <person name="Pelan S."/>
            <person name="Griffiths G."/>
            <person name="Smith M."/>
            <person name="Glithero R."/>
            <person name="Howden P."/>
            <person name="Barker N."/>
            <person name="Lloyd C."/>
            <person name="Stevens C."/>
            <person name="Harley J."/>
            <person name="Holt K."/>
            <person name="Panagiotidis G."/>
            <person name="Lovell J."/>
            <person name="Beasley H."/>
            <person name="Henderson C."/>
            <person name="Gordon D."/>
            <person name="Auger K."/>
            <person name="Wright D."/>
            <person name="Collins J."/>
            <person name="Raisen C."/>
            <person name="Dyer L."/>
            <person name="Leung K."/>
            <person name="Robertson L."/>
            <person name="Ambridge K."/>
            <person name="Leongamornlert D."/>
            <person name="McGuire S."/>
            <person name="Gilderthorp R."/>
            <person name="Griffiths C."/>
            <person name="Manthravadi D."/>
            <person name="Nichol S."/>
            <person name="Barker G."/>
            <person name="Whitehead S."/>
            <person name="Kay M."/>
            <person name="Brown J."/>
            <person name="Murnane C."/>
            <person name="Gray E."/>
            <person name="Humphries M."/>
            <person name="Sycamore N."/>
            <person name="Barker D."/>
            <person name="Saunders D."/>
            <person name="Wallis J."/>
            <person name="Babbage A."/>
            <person name="Hammond S."/>
            <person name="Mashreghi-Mohammadi M."/>
            <person name="Barr L."/>
            <person name="Martin S."/>
            <person name="Wray P."/>
            <person name="Ellington A."/>
            <person name="Matthews N."/>
            <person name="Ellwood M."/>
            <person name="Woodmansey R."/>
            <person name="Clark G."/>
            <person name="Cooper J."/>
            <person name="Cooper J."/>
            <person name="Tromans A."/>
            <person name="Grafham D."/>
            <person name="Skuce C."/>
            <person name="Pandian R."/>
            <person name="Andrews R."/>
            <person name="Harrison E."/>
            <person name="Kimberley A."/>
            <person name="Garnett J."/>
            <person name="Fosker N."/>
            <person name="Hall R."/>
            <person name="Garner P."/>
            <person name="Kelly D."/>
            <person name="Bird C."/>
            <person name="Palmer S."/>
            <person name="Gehring I."/>
            <person name="Berger A."/>
            <person name="Dooley C.M."/>
            <person name="Ersan-Urun Z."/>
            <person name="Eser C."/>
            <person name="Geiger H."/>
            <person name="Geisler M."/>
            <person name="Karotki L."/>
            <person name="Kirn A."/>
            <person name="Konantz J."/>
            <person name="Konantz M."/>
            <person name="Oberlander M."/>
            <person name="Rudolph-Geiger S."/>
            <person name="Teucke M."/>
            <person name="Lanz C."/>
            <person name="Raddatz G."/>
            <person name="Osoegawa K."/>
            <person name="Zhu B."/>
            <person name="Rapp A."/>
            <person name="Widaa S."/>
            <person name="Langford C."/>
            <person name="Yang F."/>
            <person name="Schuster S.C."/>
            <person name="Carter N.P."/>
            <person name="Harrow J."/>
            <person name="Ning Z."/>
            <person name="Herrero J."/>
            <person name="Searle S.M."/>
            <person name="Enright A."/>
            <person name="Geisler R."/>
            <person name="Plasterk R.H."/>
            <person name="Lee C."/>
            <person name="Westerfield M."/>
            <person name="de Jong P.J."/>
            <person name="Zon L.I."/>
            <person name="Postlethwait J.H."/>
            <person name="Nusslein-Volhard C."/>
            <person name="Hubbard T.J."/>
            <person name="Roest Crollius H."/>
            <person name="Rogers J."/>
            <person name="Stemple D.L."/>
        </authorList>
    </citation>
    <scope>NUCLEOTIDE SEQUENCE [LARGE SCALE GENOMIC DNA]</scope>
    <source>
        <strain evidence="6">Tuebingen</strain>
    </source>
</reference>
<dbReference type="GO" id="GO:0012501">
    <property type="term" value="P:programmed cell death"/>
    <property type="evidence" value="ECO:0007669"/>
    <property type="project" value="InterPro"/>
</dbReference>
<comment type="similarity">
    <text evidence="2">Belongs to the gasdermin family.</text>
</comment>
<dbReference type="Pfam" id="PF04598">
    <property type="entry name" value="Gasdermin"/>
    <property type="match status" value="1"/>
</dbReference>
<feature type="domain" description="Gasdermin pore forming" evidence="5">
    <location>
        <begin position="1"/>
        <end position="237"/>
    </location>
</feature>
<sequence length="521" mass="58503">MFEIATKKFVRHIDPSGVLIPASSLNDSKNLQLLAVVLKSKKRWFWQRIKYRPTEFTLNNLLKEKKTQLKPEYKKEEFVKYMETNRNVLGGSVDVSGPDVTLNLNGRSISNLYLRLGRLQKEYLDIPKLLNDTRGRKLDLKHSLIKQSKNKNKTFAILKERIFTTCNGKINWNEEEKSGCQTVFTVFWNKMSIEGSGKQHHGSETKLDIPPDTVLAYSVMEISIDAEGCFELCLFPRGLGTDETSEIPSPVPSEVDGQFPLMQEGFPLHTQKKALADVQTCFCALADLSVELRFSILVLLRKIMLDRTILSALVDTLETLSSDEAPCFLTKELSEKQSQIIREFLHLLKWESHENNQYPTSTSLSITNGCQKSTANHSHPVMASDQNGGHSAKSNQNGCSKAASKPSMELMYAMQMLLCALEELTDAGLKLLEPFCTSEHLSSLQDLVIHLTSIMPLCKNTVPVSLQNEDEFHRKEELFKSCNVLLKKENDSLTSEVTCSVGFLPLVLCIAIHGLASLSAV</sequence>
<protein>
    <submittedName>
        <fullName evidence="6">Gasdermin Ea</fullName>
    </submittedName>
    <submittedName>
        <fullName evidence="8">Gasdermin-E</fullName>
    </submittedName>
</protein>
<dbReference type="RefSeq" id="XP_005170134.1">
    <property type="nucleotide sequence ID" value="XM_005170077.4"/>
</dbReference>
<dbReference type="CTD" id="101884911"/>
<evidence type="ECO:0000313" key="6">
    <source>
        <dbReference type="Ensembl" id="ENSDARP00000125872"/>
    </source>
</evidence>
<dbReference type="GeneID" id="101884911"/>
<dbReference type="OMA" id="MELMYAM"/>
<evidence type="ECO:0000313" key="8">
    <source>
        <dbReference type="RefSeq" id="XP_005170134.1"/>
    </source>
</evidence>
<evidence type="ECO:0000256" key="3">
    <source>
        <dbReference type="ARBA" id="ARBA00023136"/>
    </source>
</evidence>
<evidence type="ECO:0000313" key="9">
    <source>
        <dbReference type="ZFIN" id="ZDB-GENE-120215-186"/>
    </source>
</evidence>
<dbReference type="Bgee" id="ENSDARG00000086762">
    <property type="expression patterns" value="Expressed in spleen and 14 other cell types or tissues"/>
</dbReference>
<reference evidence="6" key="1">
    <citation type="submission" date="2012-05" db="UniProtKB">
        <authorList>
            <consortium name="Ensembl"/>
        </authorList>
    </citation>
    <scope>IDENTIFICATION</scope>
    <source>
        <strain evidence="6">Tuebingen</strain>
    </source>
</reference>
<dbReference type="Proteomes" id="UP000000437">
    <property type="component" value="Chromosome 19"/>
</dbReference>
<keyword evidence="3" id="KW-0472">Membrane</keyword>
<dbReference type="Ensembl" id="ENSDART00000151673.2">
    <property type="protein sequence ID" value="ENSDARP00000125872.1"/>
    <property type="gene ID" value="ENSDARG00000086762.4"/>
</dbReference>
<comment type="subcellular location">
    <subcellularLocation>
        <location evidence="1">Endomembrane system</location>
    </subcellularLocation>
</comment>
<dbReference type="PANTHER" id="PTHR15207:SF3">
    <property type="entry name" value="DEAFNESS, AUTOSOMAL DOMINANT 5-RELATED"/>
    <property type="match status" value="1"/>
</dbReference>
<evidence type="ECO:0000259" key="5">
    <source>
        <dbReference type="Pfam" id="PF04598"/>
    </source>
</evidence>
<feature type="region of interest" description="Disordered" evidence="4">
    <location>
        <begin position="374"/>
        <end position="401"/>
    </location>
</feature>
<accession>E7F9U2</accession>
<keyword evidence="7" id="KW-1185">Reference proteome</keyword>
<evidence type="ECO:0000256" key="4">
    <source>
        <dbReference type="SAM" id="MobiDB-lite"/>
    </source>
</evidence>
<proteinExistence type="inferred from homology"/>